<protein>
    <submittedName>
        <fullName evidence="2">Uncharacterized protein</fullName>
    </submittedName>
</protein>
<dbReference type="EMBL" id="BOPH01000011">
    <property type="protein sequence ID" value="GIJ65912.1"/>
    <property type="molecule type" value="Genomic_DNA"/>
</dbReference>
<evidence type="ECO:0000313" key="3">
    <source>
        <dbReference type="Proteomes" id="UP000635606"/>
    </source>
</evidence>
<evidence type="ECO:0000313" key="2">
    <source>
        <dbReference type="EMBL" id="GIJ65912.1"/>
    </source>
</evidence>
<evidence type="ECO:0000256" key="1">
    <source>
        <dbReference type="SAM" id="Phobius"/>
    </source>
</evidence>
<gene>
    <name evidence="2" type="ORF">Voc01_008290</name>
</gene>
<accession>A0A8J3ZKS9</accession>
<feature type="transmembrane region" description="Helical" evidence="1">
    <location>
        <begin position="141"/>
        <end position="159"/>
    </location>
</feature>
<feature type="transmembrane region" description="Helical" evidence="1">
    <location>
        <begin position="229"/>
        <end position="250"/>
    </location>
</feature>
<feature type="transmembrane region" description="Helical" evidence="1">
    <location>
        <begin position="202"/>
        <end position="222"/>
    </location>
</feature>
<dbReference type="AlphaFoldDB" id="A0A8J3ZKS9"/>
<feature type="transmembrane region" description="Helical" evidence="1">
    <location>
        <begin position="117"/>
        <end position="135"/>
    </location>
</feature>
<keyword evidence="1" id="KW-0812">Transmembrane</keyword>
<keyword evidence="1" id="KW-0472">Membrane</keyword>
<keyword evidence="1" id="KW-1133">Transmembrane helix</keyword>
<organism evidence="2 3">
    <name type="scientific">Virgisporangium ochraceum</name>
    <dbReference type="NCBI Taxonomy" id="65505"/>
    <lineage>
        <taxon>Bacteria</taxon>
        <taxon>Bacillati</taxon>
        <taxon>Actinomycetota</taxon>
        <taxon>Actinomycetes</taxon>
        <taxon>Micromonosporales</taxon>
        <taxon>Micromonosporaceae</taxon>
        <taxon>Virgisporangium</taxon>
    </lineage>
</organism>
<proteinExistence type="predicted"/>
<name>A0A8J3ZKS9_9ACTN</name>
<feature type="transmembrane region" description="Helical" evidence="1">
    <location>
        <begin position="63"/>
        <end position="83"/>
    </location>
</feature>
<comment type="caution">
    <text evidence="2">The sequence shown here is derived from an EMBL/GenBank/DDBJ whole genome shotgun (WGS) entry which is preliminary data.</text>
</comment>
<reference evidence="2" key="1">
    <citation type="submission" date="2021-01" db="EMBL/GenBank/DDBJ databases">
        <title>Whole genome shotgun sequence of Virgisporangium ochraceum NBRC 16418.</title>
        <authorList>
            <person name="Komaki H."/>
            <person name="Tamura T."/>
        </authorList>
    </citation>
    <scope>NUCLEOTIDE SEQUENCE</scope>
    <source>
        <strain evidence="2">NBRC 16418</strain>
    </source>
</reference>
<dbReference type="Proteomes" id="UP000635606">
    <property type="component" value="Unassembled WGS sequence"/>
</dbReference>
<sequence>MVSPPRAGQSGPMMATRGTGFEDAPFEDARFGDAPFEDAQVDRSAGAPATDPRLPARGAMTRLTAATVLSLGIIVAANSVATAEAPYRWWANFILVPALVFLTVSVGLPRAARETRFTLAWIGAIVLTVALLLMAGRMGELWPLMIVVPCLGPAGLFALRPTDGSLRAFVDTVAGLAVVGAALGVAFLLIRADVVDPGDLRWWGFFMLAGAVVAGVNGLILLTARRGTYWFSMAVLLIALGGYTTLAAIAELGR</sequence>
<feature type="transmembrane region" description="Helical" evidence="1">
    <location>
        <begin position="168"/>
        <end position="190"/>
    </location>
</feature>
<keyword evidence="3" id="KW-1185">Reference proteome</keyword>
<feature type="transmembrane region" description="Helical" evidence="1">
    <location>
        <begin position="89"/>
        <end position="108"/>
    </location>
</feature>